<evidence type="ECO:0000256" key="1">
    <source>
        <dbReference type="ARBA" id="ARBA00006739"/>
    </source>
</evidence>
<reference evidence="5 6" key="1">
    <citation type="journal article" date="2018" name="Front. Microbiol.">
        <title>Hydrolytic Capabilities as a Key to Environmental Success: Chitinolytic and Cellulolytic Acidobacteria From Acidic Sub-arctic Soils and Boreal Peatlands.</title>
        <authorList>
            <person name="Belova S.E."/>
            <person name="Ravin N.V."/>
            <person name="Pankratov T.A."/>
            <person name="Rakitin A.L."/>
            <person name="Ivanova A.A."/>
            <person name="Beletsky A.V."/>
            <person name="Mardanov A.V."/>
            <person name="Sinninghe Damste J.S."/>
            <person name="Dedysh S.N."/>
        </authorList>
    </citation>
    <scope>NUCLEOTIDE SEQUENCE [LARGE SCALE GENOMIC DNA]</scope>
    <source>
        <strain evidence="5 6">SBC82</strain>
    </source>
</reference>
<dbReference type="PANTHER" id="PTHR43179:SF12">
    <property type="entry name" value="GALACTOFURANOSYLTRANSFERASE GLFT2"/>
    <property type="match status" value="1"/>
</dbReference>
<keyword evidence="4" id="KW-0812">Transmembrane</keyword>
<dbReference type="AlphaFoldDB" id="A0A2Z5G3Z6"/>
<feature type="transmembrane region" description="Helical" evidence="4">
    <location>
        <begin position="206"/>
        <end position="226"/>
    </location>
</feature>
<keyword evidence="2" id="KW-0328">Glycosyltransferase</keyword>
<dbReference type="PANTHER" id="PTHR43179">
    <property type="entry name" value="RHAMNOSYLTRANSFERASE WBBL"/>
    <property type="match status" value="1"/>
</dbReference>
<protein>
    <submittedName>
        <fullName evidence="5">Glycosyl transferase</fullName>
    </submittedName>
</protein>
<evidence type="ECO:0000256" key="3">
    <source>
        <dbReference type="ARBA" id="ARBA00022679"/>
    </source>
</evidence>
<dbReference type="EMBL" id="CP030840">
    <property type="protein sequence ID" value="AXC13524.1"/>
    <property type="molecule type" value="Genomic_DNA"/>
</dbReference>
<dbReference type="GO" id="GO:0016757">
    <property type="term" value="F:glycosyltransferase activity"/>
    <property type="evidence" value="ECO:0007669"/>
    <property type="project" value="UniProtKB-KW"/>
</dbReference>
<evidence type="ECO:0000313" key="6">
    <source>
        <dbReference type="Proteomes" id="UP000253606"/>
    </source>
</evidence>
<dbReference type="Pfam" id="PF13641">
    <property type="entry name" value="Glyco_tranf_2_3"/>
    <property type="match status" value="1"/>
</dbReference>
<dbReference type="Proteomes" id="UP000253606">
    <property type="component" value="Chromosome"/>
</dbReference>
<sequence length="323" mass="35568">MDDGGNDDLEEILSGLPAAILSTGGSGSAAVARNRGAEDFTGSFLVFIDADVLVDSRCIETLIEPLCSSSAEATVGNYSRNVRDLPFAARYKQLYISKIYQRRAGYLQNEFWTAIGAIDACVFRRMVGFDPRFKGAGGEDTDLGRRLTESGFRVLAVPAALGDHRHLLSLWQLLKNDWRKGLLAMENHFESDGSLSENRHATGRDMLAVGSATMLIAALLAMPFAFAPMHESIIFSLLAALYLSTRADVLRVFSSQGVSFVFPACGLMFLLDATRSGCFITGIYRRFFVRSQRAATNETSNEVPLEIDDRVHDEEYLHSRLSI</sequence>
<evidence type="ECO:0000313" key="5">
    <source>
        <dbReference type="EMBL" id="AXC13524.1"/>
    </source>
</evidence>
<organism evidence="5 6">
    <name type="scientific">Acidisarcina polymorpha</name>
    <dbReference type="NCBI Taxonomy" id="2211140"/>
    <lineage>
        <taxon>Bacteria</taxon>
        <taxon>Pseudomonadati</taxon>
        <taxon>Acidobacteriota</taxon>
        <taxon>Terriglobia</taxon>
        <taxon>Terriglobales</taxon>
        <taxon>Acidobacteriaceae</taxon>
        <taxon>Acidisarcina</taxon>
    </lineage>
</organism>
<dbReference type="InterPro" id="IPR029044">
    <property type="entry name" value="Nucleotide-diphossugar_trans"/>
</dbReference>
<keyword evidence="6" id="KW-1185">Reference proteome</keyword>
<keyword evidence="4" id="KW-1133">Transmembrane helix</keyword>
<keyword evidence="3 5" id="KW-0808">Transferase</keyword>
<evidence type="ECO:0000256" key="4">
    <source>
        <dbReference type="SAM" id="Phobius"/>
    </source>
</evidence>
<gene>
    <name evidence="5" type="ORF">ACPOL_4249</name>
</gene>
<feature type="transmembrane region" description="Helical" evidence="4">
    <location>
        <begin position="260"/>
        <end position="284"/>
    </location>
</feature>
<proteinExistence type="inferred from homology"/>
<accession>A0A2Z5G3Z6</accession>
<name>A0A2Z5G3Z6_9BACT</name>
<dbReference type="Gene3D" id="3.90.550.10">
    <property type="entry name" value="Spore Coat Polysaccharide Biosynthesis Protein SpsA, Chain A"/>
    <property type="match status" value="1"/>
</dbReference>
<evidence type="ECO:0000256" key="2">
    <source>
        <dbReference type="ARBA" id="ARBA00022676"/>
    </source>
</evidence>
<comment type="similarity">
    <text evidence="1">Belongs to the glycosyltransferase 2 family.</text>
</comment>
<dbReference type="SUPFAM" id="SSF53448">
    <property type="entry name" value="Nucleotide-diphospho-sugar transferases"/>
    <property type="match status" value="1"/>
</dbReference>
<dbReference type="KEGG" id="abas:ACPOL_4249"/>
<keyword evidence="4" id="KW-0472">Membrane</keyword>